<organism evidence="2 3">
    <name type="scientific">Colletotrichum kahawae</name>
    <name type="common">Coffee berry disease fungus</name>
    <dbReference type="NCBI Taxonomy" id="34407"/>
    <lineage>
        <taxon>Eukaryota</taxon>
        <taxon>Fungi</taxon>
        <taxon>Dikarya</taxon>
        <taxon>Ascomycota</taxon>
        <taxon>Pezizomycotina</taxon>
        <taxon>Sordariomycetes</taxon>
        <taxon>Hypocreomycetidae</taxon>
        <taxon>Glomerellales</taxon>
        <taxon>Glomerellaceae</taxon>
        <taxon>Colletotrichum</taxon>
        <taxon>Colletotrichum gloeosporioides species complex</taxon>
    </lineage>
</organism>
<keyword evidence="3" id="KW-1185">Reference proteome</keyword>
<accession>A0AAE0D6G9</accession>
<evidence type="ECO:0000313" key="3">
    <source>
        <dbReference type="Proteomes" id="UP001281614"/>
    </source>
</evidence>
<evidence type="ECO:0000313" key="2">
    <source>
        <dbReference type="EMBL" id="KAK2754453.1"/>
    </source>
</evidence>
<dbReference type="Pfam" id="PF06985">
    <property type="entry name" value="HET"/>
    <property type="match status" value="1"/>
</dbReference>
<dbReference type="PANTHER" id="PTHR24148">
    <property type="entry name" value="ANKYRIN REPEAT DOMAIN-CONTAINING PROTEIN 39 HOMOLOG-RELATED"/>
    <property type="match status" value="1"/>
</dbReference>
<feature type="domain" description="Heterokaryon incompatibility" evidence="1">
    <location>
        <begin position="52"/>
        <end position="212"/>
    </location>
</feature>
<dbReference type="AlphaFoldDB" id="A0AAE0D6G9"/>
<reference evidence="2" key="1">
    <citation type="submission" date="2023-02" db="EMBL/GenBank/DDBJ databases">
        <title>Colletotrichum kahawae CIFC_Que2 genome sequencing and assembly.</title>
        <authorList>
            <person name="Baroncelli R."/>
        </authorList>
    </citation>
    <scope>NUCLEOTIDE SEQUENCE</scope>
    <source>
        <strain evidence="2">CIFC_Que2</strain>
    </source>
</reference>
<protein>
    <submittedName>
        <fullName evidence="2">Heterokaryon incompatibility protein</fullName>
    </submittedName>
</protein>
<dbReference type="InterPro" id="IPR010730">
    <property type="entry name" value="HET"/>
</dbReference>
<gene>
    <name evidence="2" type="ORF">CKAH01_17430</name>
</gene>
<dbReference type="InterPro" id="IPR052895">
    <property type="entry name" value="HetReg/Transcr_Mod"/>
</dbReference>
<proteinExistence type="predicted"/>
<sequence>MDQGMGASSTQRGFPYSPLEDTDIRVLRVKPGADEKVICYLHHATLDDSLYYDALSYVWGDASTRREITVNGLSFLVTENLYTALKRLRSIPPEGDCAFAFFWIDAICINQDDAVEKSRQVPQMNRIYTNAFRVFVWIPPTELRHNAELAAATQTVRDLFRVDKARWWEEQLAKKNQVTMSLEEFVAWQPIFHQVTLFEWHSWFSRIWTLQESVLANNSPIFLFEDDDAREGIYEPFTLDSFYEKIDRLRASTTANMMLLRKWVRNPDLLAKMSTDNPGYMLLMILRRSELKGMTEPQDRLYGIYGILQAVSSHFSASSLPRVDYTLPAYMVFGQFARFIIETTGSACLLDCALLSFRVLQGPTWVSMFHYMPKAYLKTTPKDPLQRPRVSADGSILTIKGVIKDQCVVLVRQPKYRQFELHDHVYVQEAINHIMEIESKVVQPVVSQQSLAPDDVRRALFPFISTSEAYEHYRLRGNEPFPYDLLITAESAAWGLTEVKSTIFVTRQGHFGRCQRLGPCDVGDYICLRTHGAPLILRNRPGSELYEVIGHVDACQETLKDRSGREFEDVHLV</sequence>
<dbReference type="Proteomes" id="UP001281614">
    <property type="component" value="Unassembled WGS sequence"/>
</dbReference>
<comment type="caution">
    <text evidence="2">The sequence shown here is derived from an EMBL/GenBank/DDBJ whole genome shotgun (WGS) entry which is preliminary data.</text>
</comment>
<evidence type="ECO:0000259" key="1">
    <source>
        <dbReference type="Pfam" id="PF06985"/>
    </source>
</evidence>
<dbReference type="PANTHER" id="PTHR24148:SF73">
    <property type="entry name" value="HET DOMAIN PROTEIN (AFU_ORTHOLOGUE AFUA_8G01020)"/>
    <property type="match status" value="1"/>
</dbReference>
<name>A0AAE0D6G9_COLKA</name>
<dbReference type="EMBL" id="VYYT01000229">
    <property type="protein sequence ID" value="KAK2754453.1"/>
    <property type="molecule type" value="Genomic_DNA"/>
</dbReference>